<dbReference type="CDD" id="cd00209">
    <property type="entry name" value="DHFR"/>
    <property type="match status" value="1"/>
</dbReference>
<dbReference type="EMBL" id="BMIT01000004">
    <property type="protein sequence ID" value="GGE90685.1"/>
    <property type="molecule type" value="Genomic_DNA"/>
</dbReference>
<evidence type="ECO:0000256" key="2">
    <source>
        <dbReference type="ARBA" id="ARBA00009539"/>
    </source>
</evidence>
<dbReference type="InterPro" id="IPR024072">
    <property type="entry name" value="DHFR-like_dom_sf"/>
</dbReference>
<keyword evidence="5 8" id="KW-0521">NADP</keyword>
<keyword evidence="12" id="KW-1185">Reference proteome</keyword>
<dbReference type="Pfam" id="PF00186">
    <property type="entry name" value="DHFR_1"/>
    <property type="match status" value="1"/>
</dbReference>
<dbReference type="PANTHER" id="PTHR48069:SF3">
    <property type="entry name" value="DIHYDROFOLATE REDUCTASE"/>
    <property type="match status" value="1"/>
</dbReference>
<comment type="similarity">
    <text evidence="2 8 9">Belongs to the dihydrofolate reductase family.</text>
</comment>
<comment type="catalytic activity">
    <reaction evidence="8">
        <text>(6S)-5,6,7,8-tetrahydrofolate + NADP(+) = 7,8-dihydrofolate + NADPH + H(+)</text>
        <dbReference type="Rhea" id="RHEA:15009"/>
        <dbReference type="ChEBI" id="CHEBI:15378"/>
        <dbReference type="ChEBI" id="CHEBI:57451"/>
        <dbReference type="ChEBI" id="CHEBI:57453"/>
        <dbReference type="ChEBI" id="CHEBI:57783"/>
        <dbReference type="ChEBI" id="CHEBI:58349"/>
        <dbReference type="EC" id="1.5.1.3"/>
    </reaction>
</comment>
<dbReference type="PROSITE" id="PS00075">
    <property type="entry name" value="DHFR_1"/>
    <property type="match status" value="1"/>
</dbReference>
<reference evidence="12" key="1">
    <citation type="journal article" date="2019" name="Int. J. Syst. Evol. Microbiol.">
        <title>The Global Catalogue of Microorganisms (GCM) 10K type strain sequencing project: providing services to taxonomists for standard genome sequencing and annotation.</title>
        <authorList>
            <consortium name="The Broad Institute Genomics Platform"/>
            <consortium name="The Broad Institute Genome Sequencing Center for Infectious Disease"/>
            <person name="Wu L."/>
            <person name="Ma J."/>
        </authorList>
    </citation>
    <scope>NUCLEOTIDE SEQUENCE [LARGE SCALE GENOMIC DNA]</scope>
    <source>
        <strain evidence="12">CGMCC 1.15394</strain>
    </source>
</reference>
<comment type="caution">
    <text evidence="11">The sequence shown here is derived from an EMBL/GenBank/DDBJ whole genome shotgun (WGS) entry which is preliminary data.</text>
</comment>
<keyword evidence="4 8" id="KW-0554">One-carbon metabolism</keyword>
<evidence type="ECO:0000259" key="10">
    <source>
        <dbReference type="PROSITE" id="PS51330"/>
    </source>
</evidence>
<dbReference type="PIRSF" id="PIRSF000194">
    <property type="entry name" value="DHFR"/>
    <property type="match status" value="1"/>
</dbReference>
<sequence length="178" mass="20221">MRSFFINKKKVLRFSVEISMIAAMANNRVIGQDNQMPWHLPADLQHFKKVTMAKPVIMGRKTFESIGRPLPGRQNIIITRNADYTAEGIEVVTSPEAALALVADVEEVMIIGGGNIYEQFLSQADRLYLTFIDLEVSGDTQFPDYESVANWTVVEQEQHQPDNKNPYSYTFVTLYKNS</sequence>
<dbReference type="PRINTS" id="PR00070">
    <property type="entry name" value="DHFR"/>
</dbReference>
<dbReference type="PANTHER" id="PTHR48069">
    <property type="entry name" value="DIHYDROFOLATE REDUCTASE"/>
    <property type="match status" value="1"/>
</dbReference>
<feature type="domain" description="DHFR" evidence="10">
    <location>
        <begin position="17"/>
        <end position="176"/>
    </location>
</feature>
<evidence type="ECO:0000256" key="6">
    <source>
        <dbReference type="ARBA" id="ARBA00023002"/>
    </source>
</evidence>
<dbReference type="Gene3D" id="3.40.430.10">
    <property type="entry name" value="Dihydrofolate Reductase, subunit A"/>
    <property type="match status" value="1"/>
</dbReference>
<evidence type="ECO:0000256" key="4">
    <source>
        <dbReference type="ARBA" id="ARBA00022563"/>
    </source>
</evidence>
<evidence type="ECO:0000313" key="11">
    <source>
        <dbReference type="EMBL" id="GGE90685.1"/>
    </source>
</evidence>
<evidence type="ECO:0000256" key="7">
    <source>
        <dbReference type="ARBA" id="ARBA00025067"/>
    </source>
</evidence>
<protein>
    <recommendedName>
        <fullName evidence="3 8">Dihydrofolate reductase</fullName>
        <ecNumber evidence="3 8">1.5.1.3</ecNumber>
    </recommendedName>
</protein>
<dbReference type="InterPro" id="IPR001796">
    <property type="entry name" value="DHFR_dom"/>
</dbReference>
<dbReference type="InterPro" id="IPR012259">
    <property type="entry name" value="DHFR"/>
</dbReference>
<evidence type="ECO:0000313" key="12">
    <source>
        <dbReference type="Proteomes" id="UP000638462"/>
    </source>
</evidence>
<dbReference type="Proteomes" id="UP000638462">
    <property type="component" value="Unassembled WGS sequence"/>
</dbReference>
<evidence type="ECO:0000256" key="5">
    <source>
        <dbReference type="ARBA" id="ARBA00022857"/>
    </source>
</evidence>
<dbReference type="NCBIfam" id="NF008037">
    <property type="entry name" value="PRK10769.1"/>
    <property type="match status" value="1"/>
</dbReference>
<organism evidence="11 12">
    <name type="scientific">Pseudoalteromonas gelatinilytica</name>
    <dbReference type="NCBI Taxonomy" id="1703256"/>
    <lineage>
        <taxon>Bacteria</taxon>
        <taxon>Pseudomonadati</taxon>
        <taxon>Pseudomonadota</taxon>
        <taxon>Gammaproteobacteria</taxon>
        <taxon>Alteromonadales</taxon>
        <taxon>Pseudoalteromonadaceae</taxon>
        <taxon>Pseudoalteromonas</taxon>
    </lineage>
</organism>
<dbReference type="PROSITE" id="PS51330">
    <property type="entry name" value="DHFR_2"/>
    <property type="match status" value="1"/>
</dbReference>
<name>A0ABQ1TCV0_9GAMM</name>
<evidence type="ECO:0000256" key="8">
    <source>
        <dbReference type="PIRNR" id="PIRNR000194"/>
    </source>
</evidence>
<dbReference type="SUPFAM" id="SSF53597">
    <property type="entry name" value="Dihydrofolate reductase-like"/>
    <property type="match status" value="1"/>
</dbReference>
<evidence type="ECO:0000256" key="1">
    <source>
        <dbReference type="ARBA" id="ARBA00004903"/>
    </source>
</evidence>
<dbReference type="EC" id="1.5.1.3" evidence="3 8"/>
<keyword evidence="6 8" id="KW-0560">Oxidoreductase</keyword>
<proteinExistence type="inferred from homology"/>
<evidence type="ECO:0000256" key="9">
    <source>
        <dbReference type="RuleBase" id="RU004474"/>
    </source>
</evidence>
<comment type="pathway">
    <text evidence="1 8">Cofactor biosynthesis; tetrahydrofolate biosynthesis; 5,6,7,8-tetrahydrofolate from 7,8-dihydrofolate: step 1/1.</text>
</comment>
<evidence type="ECO:0000256" key="3">
    <source>
        <dbReference type="ARBA" id="ARBA00012856"/>
    </source>
</evidence>
<accession>A0ABQ1TCV0</accession>
<comment type="function">
    <text evidence="7 8">Key enzyme in folate metabolism. Catalyzes an essential reaction for de novo glycine and purine synthesis, and for DNA precursor synthesis.</text>
</comment>
<dbReference type="InterPro" id="IPR017925">
    <property type="entry name" value="DHFR_CS"/>
</dbReference>
<gene>
    <name evidence="11" type="primary">folA</name>
    <name evidence="11" type="ORF">GCM10008027_14510</name>
</gene>